<proteinExistence type="inferred from homology"/>
<name>A0AAJ2S7G6_9ENTR</name>
<comment type="similarity">
    <text evidence="1 4">Belongs to the glycerate kinase type-1 family.</text>
</comment>
<evidence type="ECO:0000256" key="3">
    <source>
        <dbReference type="ARBA" id="ARBA00022777"/>
    </source>
</evidence>
<dbReference type="PANTHER" id="PTHR21599:SF7">
    <property type="entry name" value="GLYCERATE 2-KINASE"/>
    <property type="match status" value="1"/>
</dbReference>
<protein>
    <submittedName>
        <fullName evidence="5">Glycerate kinase</fullName>
        <ecNumber evidence="5">2.7.1.31</ecNumber>
    </submittedName>
</protein>
<dbReference type="Gene3D" id="3.40.50.10350">
    <property type="entry name" value="Glycerate kinase, domain 1"/>
    <property type="match status" value="1"/>
</dbReference>
<evidence type="ECO:0000313" key="7">
    <source>
        <dbReference type="Proteomes" id="UP001275664"/>
    </source>
</evidence>
<sequence>MKIVIAPDSFKESLSAMAVATAIEQGFRQIYPDAQYVKVPMADGGEGTVESMVEASGGQYLYQQVRGPLGQPVQARWGLMGDGETAIIEMASASGLHHVPMAQRNPLITTSYGTGELIQAALERGVKRIILGIGGSATNDGGAGMMQALGVRLTDAQGQELAPGGEALRTLTGIDLRACHPKLGDVTLTVACDVNNPLCGPQGASAIFGPQKGATPEMIDTLDAALSQWGMLIEQQTGREVLNAPGAGAAGGMGSALLGLLNAELRAGVEIVVETLKLEQAVQDADLVITGEGRLDSQSIFGKTPIGVARVAKLHGKPVIALAGGLKNDHEVVYQHGIDAAFSILTGVVTLPEALEAAEYNLRITARNVAAVWKMAGH</sequence>
<dbReference type="GO" id="GO:0031388">
    <property type="term" value="P:organic acid phosphorylation"/>
    <property type="evidence" value="ECO:0007669"/>
    <property type="project" value="UniProtKB-UniRule"/>
</dbReference>
<dbReference type="NCBIfam" id="TIGR00045">
    <property type="entry name" value="glycerate kinase"/>
    <property type="match status" value="1"/>
</dbReference>
<dbReference type="Pfam" id="PF02595">
    <property type="entry name" value="Gly_kinase"/>
    <property type="match status" value="1"/>
</dbReference>
<reference evidence="5 7" key="1">
    <citation type="submission" date="2023-11" db="EMBL/GenBank/DDBJ databases">
        <title>Scandinavium wanjuensis sp. nov., isolated from lettuce South Korea.</title>
        <authorList>
            <person name="Park J."/>
            <person name="Park S."/>
            <person name="Oh K.K."/>
            <person name="Cho G.S."/>
            <person name="Franz C.M.A.P."/>
        </authorList>
    </citation>
    <scope>NUCLEOTIDE SEQUENCE</scope>
    <source>
        <strain evidence="5">V105_12</strain>
        <strain evidence="6 7">V105_6</strain>
    </source>
</reference>
<evidence type="ECO:0000313" key="8">
    <source>
        <dbReference type="Proteomes" id="UP001282336"/>
    </source>
</evidence>
<dbReference type="PANTHER" id="PTHR21599">
    <property type="entry name" value="GLYCERATE KINASE"/>
    <property type="match status" value="1"/>
</dbReference>
<dbReference type="Proteomes" id="UP001275664">
    <property type="component" value="Unassembled WGS sequence"/>
</dbReference>
<evidence type="ECO:0000256" key="1">
    <source>
        <dbReference type="ARBA" id="ARBA00006284"/>
    </source>
</evidence>
<dbReference type="InterPro" id="IPR018197">
    <property type="entry name" value="Glycerate_kinase_RE-like"/>
</dbReference>
<dbReference type="EMBL" id="JAWXRD010000004">
    <property type="protein sequence ID" value="MDX6039706.1"/>
    <property type="molecule type" value="Genomic_DNA"/>
</dbReference>
<accession>A0AAJ2S7G6</accession>
<dbReference type="EC" id="2.7.1.31" evidence="5"/>
<evidence type="ECO:0000313" key="5">
    <source>
        <dbReference type="EMBL" id="MDX6031469.1"/>
    </source>
</evidence>
<dbReference type="Proteomes" id="UP001282336">
    <property type="component" value="Unassembled WGS sequence"/>
</dbReference>
<keyword evidence="2 4" id="KW-0808">Transferase</keyword>
<dbReference type="InterPro" id="IPR018193">
    <property type="entry name" value="Glyc_kinase_flavodox-like_fold"/>
</dbReference>
<dbReference type="EMBL" id="JAWXRC010000023">
    <property type="protein sequence ID" value="MDX6031469.1"/>
    <property type="molecule type" value="Genomic_DNA"/>
</dbReference>
<dbReference type="AlphaFoldDB" id="A0AAJ2S7G6"/>
<dbReference type="InterPro" id="IPR004381">
    <property type="entry name" value="Glycerate_kinase"/>
</dbReference>
<gene>
    <name evidence="6" type="ORF">SIK69_05770</name>
    <name evidence="5" type="ORF">SIL20_08120</name>
</gene>
<dbReference type="Gene3D" id="3.90.1510.10">
    <property type="entry name" value="Glycerate kinase, domain 2"/>
    <property type="match status" value="1"/>
</dbReference>
<dbReference type="PIRSF" id="PIRSF006078">
    <property type="entry name" value="GlxK"/>
    <property type="match status" value="1"/>
</dbReference>
<keyword evidence="7" id="KW-1185">Reference proteome</keyword>
<dbReference type="GO" id="GO:0008887">
    <property type="term" value="F:glycerate kinase activity"/>
    <property type="evidence" value="ECO:0007669"/>
    <property type="project" value="UniProtKB-UniRule"/>
</dbReference>
<organism evidence="5 8">
    <name type="scientific">Scandinavium lactucae</name>
    <dbReference type="NCBI Taxonomy" id="3095028"/>
    <lineage>
        <taxon>Bacteria</taxon>
        <taxon>Pseudomonadati</taxon>
        <taxon>Pseudomonadota</taxon>
        <taxon>Gammaproteobacteria</taxon>
        <taxon>Enterobacterales</taxon>
        <taxon>Enterobacteriaceae</taxon>
        <taxon>Scandinavium</taxon>
    </lineage>
</organism>
<dbReference type="RefSeq" id="WP_319628040.1">
    <property type="nucleotide sequence ID" value="NZ_JAWXRB010000031.1"/>
</dbReference>
<dbReference type="InterPro" id="IPR036129">
    <property type="entry name" value="Glycerate_kinase_sf"/>
</dbReference>
<comment type="caution">
    <text evidence="5">The sequence shown here is derived from an EMBL/GenBank/DDBJ whole genome shotgun (WGS) entry which is preliminary data.</text>
</comment>
<dbReference type="SUPFAM" id="SSF110738">
    <property type="entry name" value="Glycerate kinase I"/>
    <property type="match status" value="1"/>
</dbReference>
<evidence type="ECO:0000313" key="6">
    <source>
        <dbReference type="EMBL" id="MDX6039706.1"/>
    </source>
</evidence>
<evidence type="ECO:0000256" key="4">
    <source>
        <dbReference type="PIRNR" id="PIRNR006078"/>
    </source>
</evidence>
<keyword evidence="3 4" id="KW-0418">Kinase</keyword>
<evidence type="ECO:0000256" key="2">
    <source>
        <dbReference type="ARBA" id="ARBA00022679"/>
    </source>
</evidence>